<gene>
    <name evidence="2" type="ORF">LCGC14_0491130</name>
</gene>
<accession>A0A0F9S6K0</accession>
<name>A0A0F9S6K0_9ZZZZ</name>
<proteinExistence type="predicted"/>
<reference evidence="2" key="1">
    <citation type="journal article" date="2015" name="Nature">
        <title>Complex archaea that bridge the gap between prokaryotes and eukaryotes.</title>
        <authorList>
            <person name="Spang A."/>
            <person name="Saw J.H."/>
            <person name="Jorgensen S.L."/>
            <person name="Zaremba-Niedzwiedzka K."/>
            <person name="Martijn J."/>
            <person name="Lind A.E."/>
            <person name="van Eijk R."/>
            <person name="Schleper C."/>
            <person name="Guy L."/>
            <person name="Ettema T.J."/>
        </authorList>
    </citation>
    <scope>NUCLEOTIDE SEQUENCE</scope>
</reference>
<protein>
    <submittedName>
        <fullName evidence="2">Uncharacterized protein</fullName>
    </submittedName>
</protein>
<comment type="caution">
    <text evidence="2">The sequence shown here is derived from an EMBL/GenBank/DDBJ whole genome shotgun (WGS) entry which is preliminary data.</text>
</comment>
<sequence>MAGIFDNFLEQLIPAMGSGIRQWNIGTEPIRDYFNPVLGLGDPERHKQLVSALTGGQTARQVLLGELGDLKFQQGIDQALDAAGGIASFVGDIQPDILSYLFQKPYPSEGEFRERQGPGLGQARNRRGRRKKGTPPPSTIPNYTPGRA</sequence>
<organism evidence="2">
    <name type="scientific">marine sediment metagenome</name>
    <dbReference type="NCBI Taxonomy" id="412755"/>
    <lineage>
        <taxon>unclassified sequences</taxon>
        <taxon>metagenomes</taxon>
        <taxon>ecological metagenomes</taxon>
    </lineage>
</organism>
<dbReference type="EMBL" id="LAZR01000553">
    <property type="protein sequence ID" value="KKN64500.1"/>
    <property type="molecule type" value="Genomic_DNA"/>
</dbReference>
<dbReference type="AlphaFoldDB" id="A0A0F9S6K0"/>
<evidence type="ECO:0000313" key="2">
    <source>
        <dbReference type="EMBL" id="KKN64500.1"/>
    </source>
</evidence>
<evidence type="ECO:0000256" key="1">
    <source>
        <dbReference type="SAM" id="MobiDB-lite"/>
    </source>
</evidence>
<feature type="compositionally biased region" description="Basic residues" evidence="1">
    <location>
        <begin position="124"/>
        <end position="133"/>
    </location>
</feature>
<feature type="region of interest" description="Disordered" evidence="1">
    <location>
        <begin position="108"/>
        <end position="148"/>
    </location>
</feature>